<gene>
    <name evidence="1" type="ORF">HPG69_019122</name>
</gene>
<protein>
    <submittedName>
        <fullName evidence="1">Uncharacterized protein</fullName>
    </submittedName>
</protein>
<dbReference type="Gene3D" id="2.60.40.10">
    <property type="entry name" value="Immunoglobulins"/>
    <property type="match status" value="1"/>
</dbReference>
<feature type="non-terminal residue" evidence="1">
    <location>
        <position position="379"/>
    </location>
</feature>
<dbReference type="SUPFAM" id="SSF48726">
    <property type="entry name" value="Immunoglobulin"/>
    <property type="match status" value="1"/>
</dbReference>
<keyword evidence="2" id="KW-1185">Reference proteome</keyword>
<sequence>PVLTQPPSLSASPGSSARLTSTLSSGFSFGNYGIVWHQQKPGSRPWSSCLSEQASAGVCDAVYEGGPSVLLYPGKSLAQEGVSVGARSGVLGSLVSPAERPLGPSCRRYNGVGLRPWDLLLGPHRSGVPGSMSKISCPLTLMRSMEHRGWPPHSFTCSVQSSCQKDVLCLLSLQSSKNAFLPPPGPQFYLLLSFPSCLGHFTPWLQPLCTSPEFQPRPDAQPASGVGNPFTLLSCLRAVNLGSETARGMMGLSLRVCGAISAGKPDPGVLPCAFWEREPANADTHGPFHKHEKYIVIRNMESEPDFGTQMSQSIHVGLWFPLPLCPDSAALPLCISWSIIQTHPHPEQWLQCWWLWHTPVPSEAREPSLVSLEVLLRLK</sequence>
<dbReference type="Proteomes" id="UP000551758">
    <property type="component" value="Unassembled WGS sequence"/>
</dbReference>
<dbReference type="InterPro" id="IPR013783">
    <property type="entry name" value="Ig-like_fold"/>
</dbReference>
<organism evidence="1 2">
    <name type="scientific">Diceros bicornis minor</name>
    <name type="common">South-central black rhinoceros</name>
    <dbReference type="NCBI Taxonomy" id="77932"/>
    <lineage>
        <taxon>Eukaryota</taxon>
        <taxon>Metazoa</taxon>
        <taxon>Chordata</taxon>
        <taxon>Craniata</taxon>
        <taxon>Vertebrata</taxon>
        <taxon>Euteleostomi</taxon>
        <taxon>Mammalia</taxon>
        <taxon>Eutheria</taxon>
        <taxon>Laurasiatheria</taxon>
        <taxon>Perissodactyla</taxon>
        <taxon>Rhinocerotidae</taxon>
        <taxon>Diceros</taxon>
    </lineage>
</organism>
<dbReference type="InterPro" id="IPR036179">
    <property type="entry name" value="Ig-like_dom_sf"/>
</dbReference>
<proteinExistence type="predicted"/>
<dbReference type="AlphaFoldDB" id="A0A7J7FM13"/>
<evidence type="ECO:0000313" key="1">
    <source>
        <dbReference type="EMBL" id="KAF5929102.1"/>
    </source>
</evidence>
<reference evidence="1 2" key="1">
    <citation type="journal article" date="2020" name="Mol. Biol. Evol.">
        <title>Interspecific Gene Flow and the Evolution of Specialization in Black and White Rhinoceros.</title>
        <authorList>
            <person name="Moodley Y."/>
            <person name="Westbury M.V."/>
            <person name="Russo I.M."/>
            <person name="Gopalakrishnan S."/>
            <person name="Rakotoarivelo A."/>
            <person name="Olsen R.A."/>
            <person name="Prost S."/>
            <person name="Tunstall T."/>
            <person name="Ryder O.A."/>
            <person name="Dalen L."/>
            <person name="Bruford M.W."/>
        </authorList>
    </citation>
    <scope>NUCLEOTIDE SEQUENCE [LARGE SCALE GENOMIC DNA]</scope>
    <source>
        <strain evidence="1">SBR-YM</strain>
        <tissue evidence="1">Skin</tissue>
    </source>
</reference>
<evidence type="ECO:0000313" key="2">
    <source>
        <dbReference type="Proteomes" id="UP000551758"/>
    </source>
</evidence>
<comment type="caution">
    <text evidence="1">The sequence shown here is derived from an EMBL/GenBank/DDBJ whole genome shotgun (WGS) entry which is preliminary data.</text>
</comment>
<accession>A0A7J7FM13</accession>
<name>A0A7J7FM13_DICBM</name>
<dbReference type="EMBL" id="JACDTQ010000127">
    <property type="protein sequence ID" value="KAF5929102.1"/>
    <property type="molecule type" value="Genomic_DNA"/>
</dbReference>